<dbReference type="OMA" id="MWLAFQP"/>
<organism evidence="3 4">
    <name type="scientific">Ajellomyces capsulatus (strain H143)</name>
    <name type="common">Darling's disease fungus</name>
    <name type="synonym">Histoplasma capsulatum</name>
    <dbReference type="NCBI Taxonomy" id="544712"/>
    <lineage>
        <taxon>Eukaryota</taxon>
        <taxon>Fungi</taxon>
        <taxon>Dikarya</taxon>
        <taxon>Ascomycota</taxon>
        <taxon>Pezizomycotina</taxon>
        <taxon>Eurotiomycetes</taxon>
        <taxon>Eurotiomycetidae</taxon>
        <taxon>Onygenales</taxon>
        <taxon>Ajellomycetaceae</taxon>
        <taxon>Histoplasma</taxon>
    </lineage>
</organism>
<evidence type="ECO:0000256" key="1">
    <source>
        <dbReference type="SAM" id="MobiDB-lite"/>
    </source>
</evidence>
<dbReference type="AlphaFoldDB" id="C6HB93"/>
<dbReference type="SMART" id="SM01007">
    <property type="entry name" value="Aldolase_II"/>
    <property type="match status" value="1"/>
</dbReference>
<dbReference type="InterPro" id="IPR051017">
    <property type="entry name" value="Aldolase-II_Adducin_sf"/>
</dbReference>
<evidence type="ECO:0000313" key="4">
    <source>
        <dbReference type="Proteomes" id="UP000002624"/>
    </source>
</evidence>
<dbReference type="HOGENOM" id="CLU_969657_0_0_1"/>
<dbReference type="GO" id="GO:0051015">
    <property type="term" value="F:actin filament binding"/>
    <property type="evidence" value="ECO:0007669"/>
    <property type="project" value="TreeGrafter"/>
</dbReference>
<protein>
    <submittedName>
        <fullName evidence="3">Class II aldolase/adducin</fullName>
    </submittedName>
</protein>
<dbReference type="SUPFAM" id="SSF53639">
    <property type="entry name" value="AraD/HMP-PK domain-like"/>
    <property type="match status" value="1"/>
</dbReference>
<dbReference type="InterPro" id="IPR001303">
    <property type="entry name" value="Aldolase_II/adducin_N"/>
</dbReference>
<evidence type="ECO:0000259" key="2">
    <source>
        <dbReference type="SMART" id="SM01007"/>
    </source>
</evidence>
<dbReference type="STRING" id="544712.C6HB93"/>
<evidence type="ECO:0000313" key="3">
    <source>
        <dbReference type="EMBL" id="EER42516.1"/>
    </source>
</evidence>
<proteinExistence type="predicted"/>
<dbReference type="InterPro" id="IPR036409">
    <property type="entry name" value="Aldolase_II/adducin_N_sf"/>
</dbReference>
<dbReference type="GO" id="GO:0005856">
    <property type="term" value="C:cytoskeleton"/>
    <property type="evidence" value="ECO:0007669"/>
    <property type="project" value="TreeGrafter"/>
</dbReference>
<dbReference type="Gene3D" id="3.40.225.10">
    <property type="entry name" value="Class II aldolase/adducin N-terminal domain"/>
    <property type="match status" value="1"/>
</dbReference>
<feature type="compositionally biased region" description="Basic and acidic residues" evidence="1">
    <location>
        <begin position="1"/>
        <end position="21"/>
    </location>
</feature>
<reference evidence="4" key="1">
    <citation type="submission" date="2009-05" db="EMBL/GenBank/DDBJ databases">
        <title>The genome sequence of Ajellomyces capsulatus strain H143.</title>
        <authorList>
            <person name="Champion M."/>
            <person name="Cuomo C.A."/>
            <person name="Ma L.-J."/>
            <person name="Henn M.R."/>
            <person name="Sil A."/>
            <person name="Goldman B."/>
            <person name="Young S.K."/>
            <person name="Kodira C.D."/>
            <person name="Zeng Q."/>
            <person name="Koehrsen M."/>
            <person name="Alvarado L."/>
            <person name="Berlin A.M."/>
            <person name="Borenstein D."/>
            <person name="Chen Z."/>
            <person name="Engels R."/>
            <person name="Freedman E."/>
            <person name="Gellesch M."/>
            <person name="Goldberg J."/>
            <person name="Griggs A."/>
            <person name="Gujja S."/>
            <person name="Heiman D.I."/>
            <person name="Hepburn T.A."/>
            <person name="Howarth C."/>
            <person name="Jen D."/>
            <person name="Larson L."/>
            <person name="Lewis B."/>
            <person name="Mehta T."/>
            <person name="Park D."/>
            <person name="Pearson M."/>
            <person name="Roberts A."/>
            <person name="Saif S."/>
            <person name="Shea T.D."/>
            <person name="Shenoy N."/>
            <person name="Sisk P."/>
            <person name="Stolte C."/>
            <person name="Sykes S."/>
            <person name="Walk T."/>
            <person name="White J."/>
            <person name="Yandava C."/>
            <person name="Klein B."/>
            <person name="McEwen J.G."/>
            <person name="Puccia R."/>
            <person name="Goldman G.H."/>
            <person name="Felipe M.S."/>
            <person name="Nino-Vega G."/>
            <person name="San-Blas G."/>
            <person name="Taylor J.W."/>
            <person name="Mendoza L."/>
            <person name="Galagan J.E."/>
            <person name="Nusbaum C."/>
            <person name="Birren B.W."/>
        </authorList>
    </citation>
    <scope>NUCLEOTIDE SEQUENCE [LARGE SCALE GENOMIC DNA]</scope>
    <source>
        <strain evidence="4">H143</strain>
    </source>
</reference>
<dbReference type="PANTHER" id="PTHR10672">
    <property type="entry name" value="ADDUCIN"/>
    <property type="match status" value="1"/>
</dbReference>
<feature type="compositionally biased region" description="Basic and acidic residues" evidence="1">
    <location>
        <begin position="34"/>
        <end position="46"/>
    </location>
</feature>
<dbReference type="PANTHER" id="PTHR10672:SF39">
    <property type="entry name" value="CLASS II ALDOLASE_ADDUCIN N-TERMINAL DOMAIN-CONTAINING PROTEIN"/>
    <property type="match status" value="1"/>
</dbReference>
<dbReference type="Pfam" id="PF00596">
    <property type="entry name" value="Aldolase_II"/>
    <property type="match status" value="1"/>
</dbReference>
<dbReference type="Proteomes" id="UP000002624">
    <property type="component" value="Unassembled WGS sequence"/>
</dbReference>
<dbReference type="EMBL" id="GG692422">
    <property type="protein sequence ID" value="EER42516.1"/>
    <property type="molecule type" value="Genomic_DNA"/>
</dbReference>
<gene>
    <name evidence="3" type="ORF">HCDG_03975</name>
</gene>
<accession>C6HB93</accession>
<dbReference type="VEuPathDB" id="FungiDB:HCDG_03975"/>
<name>C6HB93_AJECH</name>
<feature type="region of interest" description="Disordered" evidence="1">
    <location>
        <begin position="1"/>
        <end position="46"/>
    </location>
</feature>
<feature type="domain" description="Class II aldolase/adducin N-terminal" evidence="2">
    <location>
        <begin position="40"/>
        <end position="213"/>
    </location>
</feature>
<dbReference type="OrthoDB" id="3238794at2759"/>
<sequence length="287" mass="31365">MAPSIVKEEPIALMSKKDRSQQGKKSAGVIEQSSDTKPHRDRPEKPAFRVFADRDFDEGVAGHISEKNPIFGGSFLMETGLNPLSQHFSQISVSDLILINENGDVVIGTKPVNSAAFAIHPEIHKARPNVSLACHACSVSGKAFSVFDRTRHDDPGRAALLQIPRRLQRIPRALGDGKAVILQNHGLLTVGESSVDEAAFWFINLDNTCHAQLLADAASAGTGHKKIMIDEEEAEVTAKQVGAQIRGGDGLEFRRREIVPKTLDILLWVINPVKQKESNKSTEESKI</sequence>